<sequence>MEESPFFAAVEGPFFHYQMQVSWGFVVQGGKFHWLCIPWWSFTVCLQKNWHHTSHFRSLYASNGLFSFAFGREILTIVLVNVMQIWDMFKSDHDAPGILKQFSLRLDALKMNLEATDNT</sequence>
<dbReference type="EMBL" id="JAVXUP010000639">
    <property type="protein sequence ID" value="KAK3023716.1"/>
    <property type="molecule type" value="Genomic_DNA"/>
</dbReference>
<proteinExistence type="predicted"/>
<dbReference type="AlphaFoldDB" id="A0AA89B7P1"/>
<organism evidence="1 2">
    <name type="scientific">Escallonia herrerae</name>
    <dbReference type="NCBI Taxonomy" id="1293975"/>
    <lineage>
        <taxon>Eukaryota</taxon>
        <taxon>Viridiplantae</taxon>
        <taxon>Streptophyta</taxon>
        <taxon>Embryophyta</taxon>
        <taxon>Tracheophyta</taxon>
        <taxon>Spermatophyta</taxon>
        <taxon>Magnoliopsida</taxon>
        <taxon>eudicotyledons</taxon>
        <taxon>Gunneridae</taxon>
        <taxon>Pentapetalae</taxon>
        <taxon>asterids</taxon>
        <taxon>campanulids</taxon>
        <taxon>Escalloniales</taxon>
        <taxon>Escalloniaceae</taxon>
        <taxon>Escallonia</taxon>
    </lineage>
</organism>
<evidence type="ECO:0000313" key="1">
    <source>
        <dbReference type="EMBL" id="KAK3023716.1"/>
    </source>
</evidence>
<accession>A0AA89B7P1</accession>
<name>A0AA89B7P1_9ASTE</name>
<evidence type="ECO:0000313" key="2">
    <source>
        <dbReference type="Proteomes" id="UP001188597"/>
    </source>
</evidence>
<gene>
    <name evidence="1" type="ORF">RJ639_042726</name>
</gene>
<reference evidence="1" key="1">
    <citation type="submission" date="2022-12" db="EMBL/GenBank/DDBJ databases">
        <title>Draft genome assemblies for two species of Escallonia (Escalloniales).</title>
        <authorList>
            <person name="Chanderbali A."/>
            <person name="Dervinis C."/>
            <person name="Anghel I."/>
            <person name="Soltis D."/>
            <person name="Soltis P."/>
            <person name="Zapata F."/>
        </authorList>
    </citation>
    <scope>NUCLEOTIDE SEQUENCE</scope>
    <source>
        <strain evidence="1">UCBG64.0493</strain>
        <tissue evidence="1">Leaf</tissue>
    </source>
</reference>
<dbReference type="Proteomes" id="UP001188597">
    <property type="component" value="Unassembled WGS sequence"/>
</dbReference>
<protein>
    <submittedName>
        <fullName evidence="1">Uncharacterized protein</fullName>
    </submittedName>
</protein>
<comment type="caution">
    <text evidence="1">The sequence shown here is derived from an EMBL/GenBank/DDBJ whole genome shotgun (WGS) entry which is preliminary data.</text>
</comment>
<keyword evidence="2" id="KW-1185">Reference proteome</keyword>